<proteinExistence type="predicted"/>
<evidence type="ECO:0000256" key="1">
    <source>
        <dbReference type="SAM" id="Phobius"/>
    </source>
</evidence>
<organism evidence="2">
    <name type="scientific">marine sediment metagenome</name>
    <dbReference type="NCBI Taxonomy" id="412755"/>
    <lineage>
        <taxon>unclassified sequences</taxon>
        <taxon>metagenomes</taxon>
        <taxon>ecological metagenomes</taxon>
    </lineage>
</organism>
<keyword evidence="1" id="KW-0472">Membrane</keyword>
<dbReference type="EMBL" id="BARU01045311">
    <property type="protein sequence ID" value="GAH92079.1"/>
    <property type="molecule type" value="Genomic_DNA"/>
</dbReference>
<reference evidence="2" key="1">
    <citation type="journal article" date="2014" name="Front. Microbiol.">
        <title>High frequency of phylogenetically diverse reductive dehalogenase-homologous genes in deep subseafloor sedimentary metagenomes.</title>
        <authorList>
            <person name="Kawai M."/>
            <person name="Futagami T."/>
            <person name="Toyoda A."/>
            <person name="Takaki Y."/>
            <person name="Nishi S."/>
            <person name="Hori S."/>
            <person name="Arai W."/>
            <person name="Tsubouchi T."/>
            <person name="Morono Y."/>
            <person name="Uchiyama I."/>
            <person name="Ito T."/>
            <person name="Fujiyama A."/>
            <person name="Inagaki F."/>
            <person name="Takami H."/>
        </authorList>
    </citation>
    <scope>NUCLEOTIDE SEQUENCE</scope>
    <source>
        <strain evidence="2">Expedition CK06-06</strain>
    </source>
</reference>
<dbReference type="AlphaFoldDB" id="X1KPJ5"/>
<keyword evidence="1" id="KW-0812">Transmembrane</keyword>
<evidence type="ECO:0000313" key="2">
    <source>
        <dbReference type="EMBL" id="GAH92079.1"/>
    </source>
</evidence>
<feature type="transmembrane region" description="Helical" evidence="1">
    <location>
        <begin position="131"/>
        <end position="148"/>
    </location>
</feature>
<protein>
    <submittedName>
        <fullName evidence="2">Uncharacterized protein</fullName>
    </submittedName>
</protein>
<comment type="caution">
    <text evidence="2">The sequence shown here is derived from an EMBL/GenBank/DDBJ whole genome shotgun (WGS) entry which is preliminary data.</text>
</comment>
<feature type="non-terminal residue" evidence="2">
    <location>
        <position position="153"/>
    </location>
</feature>
<name>X1KPJ5_9ZZZZ</name>
<sequence>SNLGKKVKTAIFGKDQRVKLKDYELSASGNKINITKGGEGYFMPEIGPTTFLDWPIRKRFLLFGSPVYKRIFFALKKGSRCVDFAKRIADYDAETKLGVVVYGPDEEQLKTSNLNLLATKIGQDTEQGVPWYIWIILIPSLLSFLMLLQMSGV</sequence>
<keyword evidence="1" id="KW-1133">Transmembrane helix</keyword>
<feature type="non-terminal residue" evidence="2">
    <location>
        <position position="1"/>
    </location>
</feature>
<gene>
    <name evidence="2" type="ORF">S03H2_68804</name>
</gene>
<accession>X1KPJ5</accession>